<name>A0AA88AC99_FICCA</name>
<dbReference type="PANTHER" id="PTHR31672">
    <property type="entry name" value="BNACNNG10540D PROTEIN"/>
    <property type="match status" value="1"/>
</dbReference>
<proteinExistence type="predicted"/>
<dbReference type="Proteomes" id="UP001187192">
    <property type="component" value="Unassembled WGS sequence"/>
</dbReference>
<gene>
    <name evidence="2" type="ORF">TIFTF001_022283</name>
</gene>
<dbReference type="CDD" id="cd22157">
    <property type="entry name" value="F-box_AtFBW1-like"/>
    <property type="match status" value="1"/>
</dbReference>
<dbReference type="EMBL" id="BTGU01000045">
    <property type="protein sequence ID" value="GMN53144.1"/>
    <property type="molecule type" value="Genomic_DNA"/>
</dbReference>
<evidence type="ECO:0000313" key="3">
    <source>
        <dbReference type="Proteomes" id="UP001187192"/>
    </source>
</evidence>
<reference evidence="2" key="1">
    <citation type="submission" date="2023-07" db="EMBL/GenBank/DDBJ databases">
        <title>draft genome sequence of fig (Ficus carica).</title>
        <authorList>
            <person name="Takahashi T."/>
            <person name="Nishimura K."/>
        </authorList>
    </citation>
    <scope>NUCLEOTIDE SEQUENCE</scope>
</reference>
<dbReference type="SMART" id="SM00256">
    <property type="entry name" value="FBOX"/>
    <property type="match status" value="1"/>
</dbReference>
<dbReference type="PANTHER" id="PTHR31672:SF13">
    <property type="entry name" value="F-BOX PROTEIN CPR30-LIKE"/>
    <property type="match status" value="1"/>
</dbReference>
<comment type="caution">
    <text evidence="2">The sequence shown here is derived from an EMBL/GenBank/DDBJ whole genome shotgun (WGS) entry which is preliminary data.</text>
</comment>
<organism evidence="2 3">
    <name type="scientific">Ficus carica</name>
    <name type="common">Common fig</name>
    <dbReference type="NCBI Taxonomy" id="3494"/>
    <lineage>
        <taxon>Eukaryota</taxon>
        <taxon>Viridiplantae</taxon>
        <taxon>Streptophyta</taxon>
        <taxon>Embryophyta</taxon>
        <taxon>Tracheophyta</taxon>
        <taxon>Spermatophyta</taxon>
        <taxon>Magnoliopsida</taxon>
        <taxon>eudicotyledons</taxon>
        <taxon>Gunneridae</taxon>
        <taxon>Pentapetalae</taxon>
        <taxon>rosids</taxon>
        <taxon>fabids</taxon>
        <taxon>Rosales</taxon>
        <taxon>Moraceae</taxon>
        <taxon>Ficeae</taxon>
        <taxon>Ficus</taxon>
    </lineage>
</organism>
<protein>
    <recommendedName>
        <fullName evidence="1">F-box domain-containing protein</fullName>
    </recommendedName>
</protein>
<feature type="domain" description="F-box" evidence="1">
    <location>
        <begin position="2"/>
        <end position="51"/>
    </location>
</feature>
<dbReference type="InterPro" id="IPR050796">
    <property type="entry name" value="SCF_F-box_component"/>
</dbReference>
<dbReference type="NCBIfam" id="TIGR01640">
    <property type="entry name" value="F_box_assoc_1"/>
    <property type="match status" value="1"/>
</dbReference>
<dbReference type="PROSITE" id="PS50181">
    <property type="entry name" value="FBOX"/>
    <property type="match status" value="1"/>
</dbReference>
<dbReference type="InterPro" id="IPR017451">
    <property type="entry name" value="F-box-assoc_interact_dom"/>
</dbReference>
<dbReference type="Gene3D" id="1.20.1280.50">
    <property type="match status" value="1"/>
</dbReference>
<dbReference type="Pfam" id="PF07734">
    <property type="entry name" value="FBA_1"/>
    <property type="match status" value="1"/>
</dbReference>
<sequence>MARRNDGMPDEVLEEILSWVPPESLMRFKCVSKSWNALINSLMEDSAFVNKHLLHFHINSFSSPCSSLLLFPHRDSRSLSKYAFDLVSSLSLSIDDVANDRISGLRISPVLPLGMPTMTAKHICHCNGIICVTAHNGDMVLCNPAIKKFRTIPKPVRVGNYGLMLAVVGVGIGYDSRADDYKVVSIVIEKSWDDGLRLLRAMLYSTRTDSWRVIGIHLQFDDFPVFDTAVFCKGVIYWTTLNPSCCSFGIVSFDMADDLFRIIQLPDNVSKEEENIKIAPWNDSVSLFSYPRGHELAFISINAWVMDECSNGVGGSCSWIKKLTIGPLEGVGRPWMFWKNDELLMERNDERLISYNLQTQMLRNIAIQGAERDHYRGSRWIFPYVKSLVSV</sequence>
<dbReference type="InterPro" id="IPR036047">
    <property type="entry name" value="F-box-like_dom_sf"/>
</dbReference>
<dbReference type="InterPro" id="IPR001810">
    <property type="entry name" value="F-box_dom"/>
</dbReference>
<dbReference type="AlphaFoldDB" id="A0AA88AC99"/>
<dbReference type="InterPro" id="IPR006527">
    <property type="entry name" value="F-box-assoc_dom_typ1"/>
</dbReference>
<dbReference type="SUPFAM" id="SSF81383">
    <property type="entry name" value="F-box domain"/>
    <property type="match status" value="1"/>
</dbReference>
<evidence type="ECO:0000313" key="2">
    <source>
        <dbReference type="EMBL" id="GMN53144.1"/>
    </source>
</evidence>
<evidence type="ECO:0000259" key="1">
    <source>
        <dbReference type="PROSITE" id="PS50181"/>
    </source>
</evidence>
<accession>A0AA88AC99</accession>
<dbReference type="Pfam" id="PF00646">
    <property type="entry name" value="F-box"/>
    <property type="match status" value="1"/>
</dbReference>
<keyword evidence="3" id="KW-1185">Reference proteome</keyword>